<dbReference type="EMBL" id="QSFO01000003">
    <property type="protein sequence ID" value="RHA56232.1"/>
    <property type="molecule type" value="Genomic_DNA"/>
</dbReference>
<name>A0A413S3Q6_9FIRM</name>
<feature type="transmembrane region" description="Helical" evidence="1">
    <location>
        <begin position="106"/>
        <end position="128"/>
    </location>
</feature>
<feature type="transmembrane region" description="Helical" evidence="1">
    <location>
        <begin position="249"/>
        <end position="273"/>
    </location>
</feature>
<organism evidence="2 3">
    <name type="scientific">Eubacterium ventriosum</name>
    <dbReference type="NCBI Taxonomy" id="39496"/>
    <lineage>
        <taxon>Bacteria</taxon>
        <taxon>Bacillati</taxon>
        <taxon>Bacillota</taxon>
        <taxon>Clostridia</taxon>
        <taxon>Eubacteriales</taxon>
        <taxon>Eubacteriaceae</taxon>
        <taxon>Eubacterium</taxon>
    </lineage>
</organism>
<protein>
    <submittedName>
        <fullName evidence="2">Uncharacterized protein</fullName>
    </submittedName>
</protein>
<feature type="transmembrane region" description="Helical" evidence="1">
    <location>
        <begin position="204"/>
        <end position="221"/>
    </location>
</feature>
<evidence type="ECO:0000313" key="3">
    <source>
        <dbReference type="Proteomes" id="UP000284598"/>
    </source>
</evidence>
<evidence type="ECO:0000313" key="2">
    <source>
        <dbReference type="EMBL" id="RHA56232.1"/>
    </source>
</evidence>
<gene>
    <name evidence="2" type="ORF">DW929_03870</name>
</gene>
<reference evidence="2 3" key="1">
    <citation type="submission" date="2018-08" db="EMBL/GenBank/DDBJ databases">
        <title>A genome reference for cultivated species of the human gut microbiota.</title>
        <authorList>
            <person name="Zou Y."/>
            <person name="Xue W."/>
            <person name="Luo G."/>
        </authorList>
    </citation>
    <scope>NUCLEOTIDE SEQUENCE [LARGE SCALE GENOMIC DNA]</scope>
    <source>
        <strain evidence="2 3">AM43-2</strain>
    </source>
</reference>
<feature type="transmembrane region" description="Helical" evidence="1">
    <location>
        <begin position="65"/>
        <end position="94"/>
    </location>
</feature>
<feature type="transmembrane region" description="Helical" evidence="1">
    <location>
        <begin position="176"/>
        <end position="197"/>
    </location>
</feature>
<feature type="transmembrane region" description="Helical" evidence="1">
    <location>
        <begin position="20"/>
        <end position="37"/>
    </location>
</feature>
<dbReference type="Proteomes" id="UP000284598">
    <property type="component" value="Unassembled WGS sequence"/>
</dbReference>
<accession>A0A413S3Q6</accession>
<evidence type="ECO:0000256" key="1">
    <source>
        <dbReference type="SAM" id="Phobius"/>
    </source>
</evidence>
<comment type="caution">
    <text evidence="2">The sequence shown here is derived from an EMBL/GenBank/DDBJ whole genome shotgun (WGS) entry which is preliminary data.</text>
</comment>
<keyword evidence="1" id="KW-1133">Transmembrane helix</keyword>
<dbReference type="AlphaFoldDB" id="A0A413S3Q6"/>
<keyword evidence="1" id="KW-0812">Transmembrane</keyword>
<keyword evidence="1" id="KW-0472">Membrane</keyword>
<proteinExistence type="predicted"/>
<dbReference type="RefSeq" id="WP_118024953.1">
    <property type="nucleotide sequence ID" value="NZ_JBBNGR010000017.1"/>
</dbReference>
<sequence length="285" mass="32430">MKNIRKIYAVWKFQMISKIINIKTLIIFLIMFLYIRAYEEPIMDFLKAVGIGIEPYLYPILMNDIVFPIIILLGYLILVCDAPFIGNGYLFLVARCGKKSWIIGESLFMLSYSALYTLSMYVFTIINFGTKIEFGTSWGKAILTLTRTDAAQQFGIHDFNQTVVENYMPIEATAKTIFLCTLLLWFIGMLVFALNYLLKNQVGVLLAAMIIFGDLAIYNFFSDSLYRFSPVSLMKLSVITGVNQWNPTFLYATSVLIGGSLILMAIVMVSAKFTKGISIDNRRQR</sequence>